<gene>
    <name evidence="1" type="ORF">LCGC14_2068600</name>
</gene>
<dbReference type="InterPro" id="IPR036412">
    <property type="entry name" value="HAD-like_sf"/>
</dbReference>
<evidence type="ECO:0008006" key="2">
    <source>
        <dbReference type="Google" id="ProtNLM"/>
    </source>
</evidence>
<name>A0A0F9EIY9_9ZZZZ</name>
<organism evidence="1">
    <name type="scientific">marine sediment metagenome</name>
    <dbReference type="NCBI Taxonomy" id="412755"/>
    <lineage>
        <taxon>unclassified sequences</taxon>
        <taxon>metagenomes</taxon>
        <taxon>ecological metagenomes</taxon>
    </lineage>
</organism>
<dbReference type="EMBL" id="LAZR01024767">
    <property type="protein sequence ID" value="KKL74068.1"/>
    <property type="molecule type" value="Genomic_DNA"/>
</dbReference>
<sequence>MIFCIDFDSTVVVQEGRDYEDVTTPLEFMPNAWAALHSLKAAGHVLLLYSARANRALRIDPNLDPLVRAGVKKVNMEWWEANKALNQARFDQMMDFAMTELPGIFDAIDDGEQGKPSADVYLDDKALRLGPTSQTWASVADMYGEPIKRRSA</sequence>
<dbReference type="AlphaFoldDB" id="A0A0F9EIY9"/>
<dbReference type="InterPro" id="IPR023214">
    <property type="entry name" value="HAD_sf"/>
</dbReference>
<proteinExistence type="predicted"/>
<dbReference type="SUPFAM" id="SSF56784">
    <property type="entry name" value="HAD-like"/>
    <property type="match status" value="1"/>
</dbReference>
<comment type="caution">
    <text evidence="1">The sequence shown here is derived from an EMBL/GenBank/DDBJ whole genome shotgun (WGS) entry which is preliminary data.</text>
</comment>
<evidence type="ECO:0000313" key="1">
    <source>
        <dbReference type="EMBL" id="KKL74068.1"/>
    </source>
</evidence>
<protein>
    <recommendedName>
        <fullName evidence="2">FCP1 homology domain-containing protein</fullName>
    </recommendedName>
</protein>
<accession>A0A0F9EIY9</accession>
<reference evidence="1" key="1">
    <citation type="journal article" date="2015" name="Nature">
        <title>Complex archaea that bridge the gap between prokaryotes and eukaryotes.</title>
        <authorList>
            <person name="Spang A."/>
            <person name="Saw J.H."/>
            <person name="Jorgensen S.L."/>
            <person name="Zaremba-Niedzwiedzka K."/>
            <person name="Martijn J."/>
            <person name="Lind A.E."/>
            <person name="van Eijk R."/>
            <person name="Schleper C."/>
            <person name="Guy L."/>
            <person name="Ettema T.J."/>
        </authorList>
    </citation>
    <scope>NUCLEOTIDE SEQUENCE</scope>
</reference>
<dbReference type="Gene3D" id="3.40.50.1000">
    <property type="entry name" value="HAD superfamily/HAD-like"/>
    <property type="match status" value="1"/>
</dbReference>